<feature type="region of interest" description="Disordered" evidence="8">
    <location>
        <begin position="211"/>
        <end position="271"/>
    </location>
</feature>
<evidence type="ECO:0000256" key="3">
    <source>
        <dbReference type="ARBA" id="ARBA00022741"/>
    </source>
</evidence>
<comment type="similarity">
    <text evidence="2">Belongs to the type II topoisomerase GyrB family.</text>
</comment>
<sequence length="336" mass="37816">EGDSAGGTAKAGRDKKFQAILPLWGKPLNVEKARIDKVIGNDKLQPIIAALGIGLADELDLSRLRYGKVILMADADHDGLHIRTLLLTFLFRYMRPLVENGHVMIAQPPLYRVRRGRKEEYLKNDYELNEYLLQLSVDRVSIELNGGSEVLEREELAQHIRDLIEFDERVDYLSKMGLAREMIIRFLGDESLYDSYRHELQVQAEERIKAEEEAQRAIEDTAASEEHEASDDSEAMDGDGTPKEGSIPDDDAATDHNGHAGTNGISHMPDDVFDHSTYDRLRGFYEKFKTIMEETVVVKVGNKELQVQGCKNLVNAVLDVGKEGITVSRYKGLAEM</sequence>
<evidence type="ECO:0000256" key="8">
    <source>
        <dbReference type="SAM" id="MobiDB-lite"/>
    </source>
</evidence>
<keyword evidence="6" id="KW-0238">DNA-binding</keyword>
<evidence type="ECO:0000256" key="6">
    <source>
        <dbReference type="ARBA" id="ARBA00023125"/>
    </source>
</evidence>
<dbReference type="EMBL" id="UINC01111856">
    <property type="protein sequence ID" value="SVC80374.1"/>
    <property type="molecule type" value="Genomic_DNA"/>
</dbReference>
<dbReference type="PANTHER" id="PTHR45866">
    <property type="entry name" value="DNA GYRASE/TOPOISOMERASE SUBUNIT B"/>
    <property type="match status" value="1"/>
</dbReference>
<dbReference type="Gene3D" id="3.40.50.670">
    <property type="match status" value="1"/>
</dbReference>
<dbReference type="SMART" id="SM00433">
    <property type="entry name" value="TOP2c"/>
    <property type="match status" value="1"/>
</dbReference>
<dbReference type="AlphaFoldDB" id="A0A382Q479"/>
<comment type="catalytic activity">
    <reaction evidence="1">
        <text>ATP-dependent breakage, passage and rejoining of double-stranded DNA.</text>
        <dbReference type="EC" id="5.6.2.2"/>
    </reaction>
</comment>
<dbReference type="GO" id="GO:0005524">
    <property type="term" value="F:ATP binding"/>
    <property type="evidence" value="ECO:0007669"/>
    <property type="project" value="UniProtKB-KW"/>
</dbReference>
<feature type="non-terminal residue" evidence="10">
    <location>
        <position position="1"/>
    </location>
</feature>
<keyword evidence="4" id="KW-0067">ATP-binding</keyword>
<dbReference type="PRINTS" id="PR00418">
    <property type="entry name" value="TPI2FAMILY"/>
</dbReference>
<evidence type="ECO:0000256" key="4">
    <source>
        <dbReference type="ARBA" id="ARBA00022840"/>
    </source>
</evidence>
<keyword evidence="7" id="KW-0413">Isomerase</keyword>
<dbReference type="PANTHER" id="PTHR45866:SF1">
    <property type="entry name" value="DNA GYRASE SUBUNIT B, MITOCHONDRIAL"/>
    <property type="match status" value="1"/>
</dbReference>
<evidence type="ECO:0000256" key="5">
    <source>
        <dbReference type="ARBA" id="ARBA00023029"/>
    </source>
</evidence>
<evidence type="ECO:0000256" key="2">
    <source>
        <dbReference type="ARBA" id="ARBA00010708"/>
    </source>
</evidence>
<organism evidence="10">
    <name type="scientific">marine metagenome</name>
    <dbReference type="NCBI Taxonomy" id="408172"/>
    <lineage>
        <taxon>unclassified sequences</taxon>
        <taxon>metagenomes</taxon>
        <taxon>ecological metagenomes</taxon>
    </lineage>
</organism>
<name>A0A382Q479_9ZZZZ</name>
<dbReference type="Pfam" id="PF01751">
    <property type="entry name" value="Toprim"/>
    <property type="match status" value="1"/>
</dbReference>
<reference evidence="10" key="1">
    <citation type="submission" date="2018-05" db="EMBL/GenBank/DDBJ databases">
        <authorList>
            <person name="Lanie J.A."/>
            <person name="Ng W.-L."/>
            <person name="Kazmierczak K.M."/>
            <person name="Andrzejewski T.M."/>
            <person name="Davidsen T.M."/>
            <person name="Wayne K.J."/>
            <person name="Tettelin H."/>
            <person name="Glass J.I."/>
            <person name="Rusch D."/>
            <person name="Podicherti R."/>
            <person name="Tsui H.-C.T."/>
            <person name="Winkler M.E."/>
        </authorList>
    </citation>
    <scope>NUCLEOTIDE SEQUENCE</scope>
</reference>
<feature type="domain" description="Toprim" evidence="9">
    <location>
        <begin position="1"/>
        <end position="109"/>
    </location>
</feature>
<accession>A0A382Q479</accession>
<protein>
    <recommendedName>
        <fullName evidence="9">Toprim domain-containing protein</fullName>
    </recommendedName>
</protein>
<evidence type="ECO:0000256" key="1">
    <source>
        <dbReference type="ARBA" id="ARBA00000185"/>
    </source>
</evidence>
<evidence type="ECO:0000313" key="10">
    <source>
        <dbReference type="EMBL" id="SVC80374.1"/>
    </source>
</evidence>
<dbReference type="GO" id="GO:0003677">
    <property type="term" value="F:DNA binding"/>
    <property type="evidence" value="ECO:0007669"/>
    <property type="project" value="UniProtKB-KW"/>
</dbReference>
<dbReference type="SUPFAM" id="SSF56719">
    <property type="entry name" value="Type II DNA topoisomerase"/>
    <property type="match status" value="1"/>
</dbReference>
<gene>
    <name evidence="10" type="ORF">METZ01_LOCUS333228</name>
</gene>
<keyword evidence="3" id="KW-0547">Nucleotide-binding</keyword>
<proteinExistence type="inferred from homology"/>
<dbReference type="InterPro" id="IPR001241">
    <property type="entry name" value="Topo_IIA"/>
</dbReference>
<dbReference type="GO" id="GO:0003918">
    <property type="term" value="F:DNA topoisomerase type II (double strand cut, ATP-hydrolyzing) activity"/>
    <property type="evidence" value="ECO:0007669"/>
    <property type="project" value="UniProtKB-EC"/>
</dbReference>
<dbReference type="PROSITE" id="PS50880">
    <property type="entry name" value="TOPRIM"/>
    <property type="match status" value="1"/>
</dbReference>
<evidence type="ECO:0000256" key="7">
    <source>
        <dbReference type="ARBA" id="ARBA00023235"/>
    </source>
</evidence>
<dbReference type="GO" id="GO:0006265">
    <property type="term" value="P:DNA topological change"/>
    <property type="evidence" value="ECO:0007669"/>
    <property type="project" value="InterPro"/>
</dbReference>
<keyword evidence="5" id="KW-0799">Topoisomerase</keyword>
<feature type="compositionally biased region" description="Acidic residues" evidence="8">
    <location>
        <begin position="228"/>
        <end position="237"/>
    </location>
</feature>
<dbReference type="InterPro" id="IPR013759">
    <property type="entry name" value="Topo_IIA_B_C"/>
</dbReference>
<feature type="non-terminal residue" evidence="10">
    <location>
        <position position="336"/>
    </location>
</feature>
<dbReference type="Gene3D" id="3.30.300.370">
    <property type="match status" value="1"/>
</dbReference>
<feature type="compositionally biased region" description="Basic and acidic residues" evidence="8">
    <location>
        <begin position="211"/>
        <end position="227"/>
    </location>
</feature>
<evidence type="ECO:0000259" key="9">
    <source>
        <dbReference type="PROSITE" id="PS50880"/>
    </source>
</evidence>
<dbReference type="InterPro" id="IPR013760">
    <property type="entry name" value="Topo_IIA-like_dom_sf"/>
</dbReference>
<dbReference type="InterPro" id="IPR006171">
    <property type="entry name" value="TOPRIM_dom"/>
</dbReference>